<evidence type="ECO:0000313" key="2">
    <source>
        <dbReference type="EMBL" id="MDE1656905.1"/>
    </source>
</evidence>
<evidence type="ECO:0000313" key="3">
    <source>
        <dbReference type="Proteomes" id="UP001219297"/>
    </source>
</evidence>
<keyword evidence="3" id="KW-1185">Reference proteome</keyword>
<comment type="caution">
    <text evidence="2">The sequence shown here is derived from an EMBL/GenBank/DDBJ whole genome shotgun (WGS) entry which is preliminary data.</text>
</comment>
<gene>
    <name evidence="2" type="ORF">PWJ81_07470</name>
</gene>
<dbReference type="EMBL" id="JARBHI010000018">
    <property type="protein sequence ID" value="MDE1656905.1"/>
    <property type="molecule type" value="Genomic_DNA"/>
</dbReference>
<feature type="region of interest" description="Disordered" evidence="1">
    <location>
        <begin position="1"/>
        <end position="21"/>
    </location>
</feature>
<accession>A0ABT5V7K3</accession>
<sequence length="101" mass="11259">MHKNTNTSTTPTRPGVHLGWPRDVETNIETVYAVTRDRLPPFVQESHWYTNIEDARAAASEAGGIVWASQIVTTMSISEWALVHEATPKPDSFGEETPDPR</sequence>
<proteinExistence type="predicted"/>
<feature type="compositionally biased region" description="Polar residues" evidence="1">
    <location>
        <begin position="1"/>
        <end position="12"/>
    </location>
</feature>
<evidence type="ECO:0000256" key="1">
    <source>
        <dbReference type="SAM" id="MobiDB-lite"/>
    </source>
</evidence>
<dbReference type="Proteomes" id="UP001219297">
    <property type="component" value="Unassembled WGS sequence"/>
</dbReference>
<name>A0ABT5V7K3_9ACTO</name>
<reference evidence="2 3" key="1">
    <citation type="submission" date="2023-02" db="EMBL/GenBank/DDBJ databases">
        <title>Defining the Infant Male Urobiome and Moving Towards Mechanisms in Urobiome Research.</title>
        <authorList>
            <person name="Reasoner S."/>
            <person name="Flores V."/>
            <person name="Van Horn G."/>
            <person name="Morales G."/>
            <person name="Peard L."/>
            <person name="Abelson B."/>
            <person name="Manuel C."/>
            <person name="Lee J."/>
            <person name="Baker B."/>
            <person name="Williams T."/>
            <person name="Schmitz J."/>
            <person name="Clayton D."/>
            <person name="Hadjifrangiskou M."/>
        </authorList>
    </citation>
    <scope>NUCLEOTIDE SEQUENCE [LARGE SCALE GENOMIC DNA]</scope>
    <source>
        <strain evidence="2 3">AS1053</strain>
    </source>
</reference>
<dbReference type="RefSeq" id="WP_274734991.1">
    <property type="nucleotide sequence ID" value="NZ_CAUPIE010000017.1"/>
</dbReference>
<organism evidence="2 3">
    <name type="scientific">Actinotignum sanguinis</name>
    <dbReference type="NCBI Taxonomy" id="1445614"/>
    <lineage>
        <taxon>Bacteria</taxon>
        <taxon>Bacillati</taxon>
        <taxon>Actinomycetota</taxon>
        <taxon>Actinomycetes</taxon>
        <taxon>Actinomycetales</taxon>
        <taxon>Actinomycetaceae</taxon>
        <taxon>Actinotignum</taxon>
    </lineage>
</organism>
<protein>
    <submittedName>
        <fullName evidence="2">Uncharacterized protein</fullName>
    </submittedName>
</protein>